<reference evidence="3" key="1">
    <citation type="submission" date="2022-11" db="UniProtKB">
        <authorList>
            <consortium name="WormBaseParasite"/>
        </authorList>
    </citation>
    <scope>IDENTIFICATION</scope>
</reference>
<dbReference type="InterPro" id="IPR029030">
    <property type="entry name" value="Caspase-like_dom_sf"/>
</dbReference>
<dbReference type="InterPro" id="IPR052039">
    <property type="entry name" value="Caspase-related_regulators"/>
</dbReference>
<dbReference type="GO" id="GO:0004197">
    <property type="term" value="F:cysteine-type endopeptidase activity"/>
    <property type="evidence" value="ECO:0007669"/>
    <property type="project" value="InterPro"/>
</dbReference>
<proteinExistence type="predicted"/>
<evidence type="ECO:0000313" key="3">
    <source>
        <dbReference type="WBParaSite" id="PSAMB.scaffold500size49189.g6328.t1"/>
    </source>
</evidence>
<protein>
    <recommendedName>
        <fullName evidence="1">Peptidase C14 caspase domain-containing protein</fullName>
    </recommendedName>
</protein>
<dbReference type="Gene3D" id="3.40.50.1460">
    <property type="match status" value="1"/>
</dbReference>
<feature type="domain" description="Peptidase C14 caspase" evidence="1">
    <location>
        <begin position="11"/>
        <end position="96"/>
    </location>
</feature>
<keyword evidence="2" id="KW-1185">Reference proteome</keyword>
<dbReference type="InterPro" id="IPR011600">
    <property type="entry name" value="Pept_C14_caspase"/>
</dbReference>
<dbReference type="SUPFAM" id="SSF52129">
    <property type="entry name" value="Caspase-like"/>
    <property type="match status" value="1"/>
</dbReference>
<organism evidence="2 3">
    <name type="scientific">Plectus sambesii</name>
    <dbReference type="NCBI Taxonomy" id="2011161"/>
    <lineage>
        <taxon>Eukaryota</taxon>
        <taxon>Metazoa</taxon>
        <taxon>Ecdysozoa</taxon>
        <taxon>Nematoda</taxon>
        <taxon>Chromadorea</taxon>
        <taxon>Plectida</taxon>
        <taxon>Plectina</taxon>
        <taxon>Plectoidea</taxon>
        <taxon>Plectidae</taxon>
        <taxon>Plectus</taxon>
    </lineage>
</organism>
<sequence length="100" mass="11381">MADSVPTFGGADIFVAWATGWDYKALRESRVDPITNKKIYTGSFFIQELDKAIRTYPDKHILDVMEEVINAVQARFQKDESGECPQVLHSLGKKLYLTKK</sequence>
<dbReference type="WBParaSite" id="PSAMB.scaffold500size49189.g6328.t1">
    <property type="protein sequence ID" value="PSAMB.scaffold500size49189.g6328.t1"/>
    <property type="gene ID" value="PSAMB.scaffold500size49189.g6328"/>
</dbReference>
<name>A0A914WSW6_9BILA</name>
<dbReference type="PANTHER" id="PTHR22576:SF41">
    <property type="entry name" value="CASPASE 14, APOPTOSIS-RELATED CYSTEINE PEPTIDASE"/>
    <property type="match status" value="1"/>
</dbReference>
<dbReference type="Proteomes" id="UP000887566">
    <property type="component" value="Unplaced"/>
</dbReference>
<evidence type="ECO:0000313" key="2">
    <source>
        <dbReference type="Proteomes" id="UP000887566"/>
    </source>
</evidence>
<accession>A0A914WSW6</accession>
<dbReference type="AlphaFoldDB" id="A0A914WSW6"/>
<dbReference type="GO" id="GO:0006508">
    <property type="term" value="P:proteolysis"/>
    <property type="evidence" value="ECO:0007669"/>
    <property type="project" value="InterPro"/>
</dbReference>
<dbReference type="PANTHER" id="PTHR22576">
    <property type="entry name" value="MUCOSA ASSOCIATED LYMPHOID TISSUE LYMPHOMA TRANSLOCATION PROTEIN 1/PARACASPASE"/>
    <property type="match status" value="1"/>
</dbReference>
<evidence type="ECO:0000259" key="1">
    <source>
        <dbReference type="Pfam" id="PF00656"/>
    </source>
</evidence>
<dbReference type="Pfam" id="PF00656">
    <property type="entry name" value="Peptidase_C14"/>
    <property type="match status" value="1"/>
</dbReference>